<protein>
    <submittedName>
        <fullName evidence="1">Uncharacterized protein</fullName>
    </submittedName>
</protein>
<sequence>MFSPFETAISYRTRDRIFLLKFGLFYRLGSFLFPLNEGS</sequence>
<accession>M3GDH8</accession>
<evidence type="ECO:0000313" key="2">
    <source>
        <dbReference type="Proteomes" id="UP000011783"/>
    </source>
</evidence>
<dbReference type="EMBL" id="AKWO02000077">
    <property type="protein sequence ID" value="EMF98996.1"/>
    <property type="molecule type" value="Genomic_DNA"/>
</dbReference>
<dbReference type="Proteomes" id="UP000011783">
    <property type="component" value="Unassembled WGS sequence"/>
</dbReference>
<comment type="caution">
    <text evidence="1">The sequence shown here is derived from an EMBL/GenBank/DDBJ whole genome shotgun (WGS) entry which is preliminary data.</text>
</comment>
<gene>
    <name evidence="1" type="ORF">LEP1GSC123_3440</name>
</gene>
<evidence type="ECO:0000313" key="1">
    <source>
        <dbReference type="EMBL" id="EMF98996.1"/>
    </source>
</evidence>
<organism evidence="1 2">
    <name type="scientific">Leptospira borgpetersenii str. 200701203</name>
    <dbReference type="NCBI Taxonomy" id="1193007"/>
    <lineage>
        <taxon>Bacteria</taxon>
        <taxon>Pseudomonadati</taxon>
        <taxon>Spirochaetota</taxon>
        <taxon>Spirochaetia</taxon>
        <taxon>Leptospirales</taxon>
        <taxon>Leptospiraceae</taxon>
        <taxon>Leptospira</taxon>
    </lineage>
</organism>
<dbReference type="BioCyc" id="LBOR1193007:G11KN-3804-MONOMER"/>
<name>M3GDH8_LEPBO</name>
<dbReference type="AlphaFoldDB" id="M3GDH8"/>
<proteinExistence type="predicted"/>
<reference evidence="1 2" key="1">
    <citation type="submission" date="2013-01" db="EMBL/GenBank/DDBJ databases">
        <authorList>
            <person name="Harkins D.M."/>
            <person name="Durkin A.S."/>
            <person name="Brinkac L.M."/>
            <person name="Haft D.H."/>
            <person name="Selengut J.D."/>
            <person name="Sanka R."/>
            <person name="DePew J."/>
            <person name="Purushe J."/>
            <person name="Picardeau M."/>
            <person name="Werts C."/>
            <person name="Goarant C."/>
            <person name="Vinetz J.M."/>
            <person name="Sutton G.G."/>
            <person name="Nierman W.C."/>
            <person name="Fouts D.E."/>
        </authorList>
    </citation>
    <scope>NUCLEOTIDE SEQUENCE [LARGE SCALE GENOMIC DNA]</scope>
    <source>
        <strain evidence="1 2">200701203</strain>
    </source>
</reference>